<dbReference type="Proteomes" id="UP000095282">
    <property type="component" value="Unplaced"/>
</dbReference>
<feature type="compositionally biased region" description="Acidic residues" evidence="1">
    <location>
        <begin position="172"/>
        <end position="184"/>
    </location>
</feature>
<name>A0A1I7UXA8_9PELO</name>
<dbReference type="WBParaSite" id="Csp11.Scaffold630.g20264.t1">
    <property type="protein sequence ID" value="Csp11.Scaffold630.g20264.t1"/>
    <property type="gene ID" value="Csp11.Scaffold630.g20264"/>
</dbReference>
<dbReference type="InterPro" id="IPR013761">
    <property type="entry name" value="SAM/pointed_sf"/>
</dbReference>
<evidence type="ECO:0000256" key="1">
    <source>
        <dbReference type="SAM" id="MobiDB-lite"/>
    </source>
</evidence>
<protein>
    <submittedName>
        <fullName evidence="3">SAM domain-containing protein</fullName>
    </submittedName>
</protein>
<feature type="compositionally biased region" description="Acidic residues" evidence="1">
    <location>
        <begin position="195"/>
        <end position="205"/>
    </location>
</feature>
<reference evidence="3" key="1">
    <citation type="submission" date="2016-11" db="UniProtKB">
        <authorList>
            <consortium name="WormBaseParasite"/>
        </authorList>
    </citation>
    <scope>IDENTIFICATION</scope>
</reference>
<feature type="region of interest" description="Disordered" evidence="1">
    <location>
        <begin position="171"/>
        <end position="205"/>
    </location>
</feature>
<dbReference type="AlphaFoldDB" id="A0A1I7UXA8"/>
<dbReference type="Gene3D" id="1.10.150.50">
    <property type="entry name" value="Transcription Factor, Ets-1"/>
    <property type="match status" value="1"/>
</dbReference>
<dbReference type="SUPFAM" id="SSF47769">
    <property type="entry name" value="SAM/Pointed domain"/>
    <property type="match status" value="1"/>
</dbReference>
<keyword evidence="2" id="KW-1185">Reference proteome</keyword>
<evidence type="ECO:0000313" key="3">
    <source>
        <dbReference type="WBParaSite" id="Csp11.Scaffold630.g20264.t1"/>
    </source>
</evidence>
<proteinExistence type="predicted"/>
<organism evidence="2 3">
    <name type="scientific">Caenorhabditis tropicalis</name>
    <dbReference type="NCBI Taxonomy" id="1561998"/>
    <lineage>
        <taxon>Eukaryota</taxon>
        <taxon>Metazoa</taxon>
        <taxon>Ecdysozoa</taxon>
        <taxon>Nematoda</taxon>
        <taxon>Chromadorea</taxon>
        <taxon>Rhabditida</taxon>
        <taxon>Rhabditina</taxon>
        <taxon>Rhabditomorpha</taxon>
        <taxon>Rhabditoidea</taxon>
        <taxon>Rhabditidae</taxon>
        <taxon>Peloderinae</taxon>
        <taxon>Caenorhabditis</taxon>
    </lineage>
</organism>
<accession>A0A1I7UXA8</accession>
<evidence type="ECO:0000313" key="2">
    <source>
        <dbReference type="Proteomes" id="UP000095282"/>
    </source>
</evidence>
<feature type="region of interest" description="Disordered" evidence="1">
    <location>
        <begin position="1"/>
        <end position="21"/>
    </location>
</feature>
<sequence>MPRRYNLRASTQASDRIPRRRRPSVVNNQRLSLVIEDIANGVVPEEQPLEIVYEANVPAVARHETIAVQTDDNGEIDYSRVAIKEEPIDDELIGQLQEGILGFRVPPPPPALPVREERITRQLEQEYIDISKKNYKDARREYKLALSTYHGDFSKRDDHGWRYMRGLRRREEEEEDMELGEEDREGSVEALDGQDPLEDQEPGQEGEIVEEARANGDHLPNLPNCIRPVRPEFFQNLIPRKTIGAPVFHPEGASNSWRTWTAKQVAEWVSNFLDNEQHARLIMREEISGLALEYLLADTQRLYSIGFPHGTIVLMENHFNAVFNAFHGHH</sequence>